<evidence type="ECO:0000313" key="3">
    <source>
        <dbReference type="EMBL" id="SMY33236.1"/>
    </source>
</evidence>
<gene>
    <name evidence="3" type="ORF">PAND9192_00833</name>
</gene>
<organism evidence="3 4">
    <name type="scientific">Photobacterium andalusiense</name>
    <dbReference type="NCBI Taxonomy" id="2204296"/>
    <lineage>
        <taxon>Bacteria</taxon>
        <taxon>Pseudomonadati</taxon>
        <taxon>Pseudomonadota</taxon>
        <taxon>Gammaproteobacteria</taxon>
        <taxon>Vibrionales</taxon>
        <taxon>Vibrionaceae</taxon>
        <taxon>Photobacterium</taxon>
    </lineage>
</organism>
<keyword evidence="1" id="KW-0472">Membrane</keyword>
<feature type="transmembrane region" description="Helical" evidence="1">
    <location>
        <begin position="37"/>
        <end position="55"/>
    </location>
</feature>
<dbReference type="Gene3D" id="3.40.50.300">
    <property type="entry name" value="P-loop containing nucleotide triphosphate hydrolases"/>
    <property type="match status" value="1"/>
</dbReference>
<evidence type="ECO:0000259" key="2">
    <source>
        <dbReference type="PROSITE" id="PS50837"/>
    </source>
</evidence>
<feature type="transmembrane region" description="Helical" evidence="1">
    <location>
        <begin position="819"/>
        <end position="837"/>
    </location>
</feature>
<dbReference type="AlphaFoldDB" id="A0A1Y6M9K4"/>
<keyword evidence="1" id="KW-0812">Transmembrane</keyword>
<feature type="transmembrane region" description="Helical" evidence="1">
    <location>
        <begin position="928"/>
        <end position="950"/>
    </location>
</feature>
<name>A0A1Y6M9K4_9GAMM</name>
<dbReference type="InterPro" id="IPR027417">
    <property type="entry name" value="P-loop_NTPase"/>
</dbReference>
<accession>A0A1Y6M9K4</accession>
<evidence type="ECO:0000313" key="4">
    <source>
        <dbReference type="Proteomes" id="UP000195719"/>
    </source>
</evidence>
<dbReference type="InterPro" id="IPR007111">
    <property type="entry name" value="NACHT_NTPase"/>
</dbReference>
<dbReference type="Pfam" id="PF05729">
    <property type="entry name" value="NACHT"/>
    <property type="match status" value="1"/>
</dbReference>
<feature type="transmembrane region" description="Helical" evidence="1">
    <location>
        <begin position="864"/>
        <end position="885"/>
    </location>
</feature>
<evidence type="ECO:0000256" key="1">
    <source>
        <dbReference type="SAM" id="Phobius"/>
    </source>
</evidence>
<proteinExistence type="predicted"/>
<feature type="domain" description="NACHT" evidence="2">
    <location>
        <begin position="216"/>
        <end position="354"/>
    </location>
</feature>
<keyword evidence="4" id="KW-1185">Reference proteome</keyword>
<sequence>MLNISNLESKHKLLFLIFTISILAIISTFILGSDIKTIYILTFSIIFTYITKAIWLPDGYGKNKVRLYSLFIALMVFTSSKNNVITNIINSIIVPKIPSDWYISEIIKNYPNISSIPILVFMIIVIYIVNRHMSPVNVMGEKQNDFDRDIPEPEFHERLKNAMDALADDMHSINKQTNWSGSFFTNLDAEVYIKTRSGRTKKVSNLLKALKRKSGRAFLVLGEPGSGKSVALRKLSVDLLKEVNAVNKIPLYINLKEWNNTNWSETSPPTEDELYEFVKDNVARRDRAISIFVDQYFDRLYEKRKLFFIFDSFDEIPQVMNVDDNSMLIDQLSAVLYKFIKDKNNQTAGIVASRKFRKPTNSFKASSEIGIRPFNEKQVITSIKKMSANSSDLINDIFSKRVDLYQTAKNPFMASMIAKHIEINNKLPRNQLEMFSVFIDDALTTSHRKLKELSLSKEDLILHSQNIAVKMFSDYGLEASVSKLKLDFPNINIDAVIDCLKFARIVRASSIDEGRVSFVHRRFCEYFVVIDILKNNSEIPFADIPRDSQWRDALVLYCEVASKKQASEIANKCWEIIKKDNGNGNLESIHCMRFLRDAFKGRHECLADFQAELEQFITTELEKNKPVYWIKLVVELSCLSKVEKIENNTIKSLKTEDTWICQTAIESCRNLPSISNKLEYELCSYINKESDYKFLKNFTSYFFTFGISEAFHKIKYFLIIRSIDQLLLLIVFIYSLIIYPLFTSVLFSFFLLISSTSYLFTYIYPIIENRTTDEKTKLNYFKKITNQFKTNLKNKHIEKKMNNIDVFDIIYHNLNLIKLTLLFTPFIIAYASFIFYVNNTHVNIDNTSLNNLSLIIKSPEKSDVIFLISLYIYLLFSMLKMNLIIKKPTSTKSIKNIILSILLISLIMFAVFPMFIHFITNQIPMLKYIMMAFYSSILIILIPFTIRFLSSYYKLNKKLKKININKLKTRSDIYYCIKSLENHSILLNKLIDRIEINIHQISGEWPDNSVLNLSSGKYASRLSQLDMRWRGIE</sequence>
<dbReference type="EMBL" id="FYAJ01000001">
    <property type="protein sequence ID" value="SMY33236.1"/>
    <property type="molecule type" value="Genomic_DNA"/>
</dbReference>
<dbReference type="SUPFAM" id="SSF52540">
    <property type="entry name" value="P-loop containing nucleoside triphosphate hydrolases"/>
    <property type="match status" value="1"/>
</dbReference>
<feature type="transmembrane region" description="Helical" evidence="1">
    <location>
        <begin position="12"/>
        <end position="31"/>
    </location>
</feature>
<feature type="transmembrane region" description="Helical" evidence="1">
    <location>
        <begin position="897"/>
        <end position="916"/>
    </location>
</feature>
<reference evidence="4" key="1">
    <citation type="submission" date="2017-06" db="EMBL/GenBank/DDBJ databases">
        <authorList>
            <person name="Rodrigo-Torres L."/>
            <person name="Arahal R.D."/>
            <person name="Lucena T."/>
        </authorList>
    </citation>
    <scope>NUCLEOTIDE SEQUENCE [LARGE SCALE GENOMIC DNA]</scope>
    <source>
        <strain evidence="4">CECT 9192</strain>
    </source>
</reference>
<dbReference type="RefSeq" id="WP_087852656.1">
    <property type="nucleotide sequence ID" value="NZ_FYAJ01000001.1"/>
</dbReference>
<dbReference type="PROSITE" id="PS50837">
    <property type="entry name" value="NACHT"/>
    <property type="match status" value="1"/>
</dbReference>
<keyword evidence="1" id="KW-1133">Transmembrane helix</keyword>
<dbReference type="Proteomes" id="UP000195719">
    <property type="component" value="Unassembled WGS sequence"/>
</dbReference>
<protein>
    <submittedName>
        <fullName evidence="3">NACHT domain protein</fullName>
    </submittedName>
</protein>
<feature type="transmembrane region" description="Helical" evidence="1">
    <location>
        <begin position="109"/>
        <end position="129"/>
    </location>
</feature>